<feature type="compositionally biased region" description="Polar residues" evidence="1">
    <location>
        <begin position="127"/>
        <end position="155"/>
    </location>
</feature>
<feature type="region of interest" description="Disordered" evidence="1">
    <location>
        <begin position="1"/>
        <end position="165"/>
    </location>
</feature>
<reference evidence="2 3" key="1">
    <citation type="submission" date="2023-04" db="EMBL/GenBank/DDBJ databases">
        <title>Genome of Basidiobolus ranarum AG-B5.</title>
        <authorList>
            <person name="Stajich J.E."/>
            <person name="Carter-House D."/>
            <person name="Gryganskyi A."/>
        </authorList>
    </citation>
    <scope>NUCLEOTIDE SEQUENCE [LARGE SCALE GENOMIC DNA]</scope>
    <source>
        <strain evidence="2 3">AG-B5</strain>
    </source>
</reference>
<evidence type="ECO:0000256" key="1">
    <source>
        <dbReference type="SAM" id="MobiDB-lite"/>
    </source>
</evidence>
<feature type="non-terminal residue" evidence="2">
    <location>
        <position position="522"/>
    </location>
</feature>
<dbReference type="PANTHER" id="PTHR43830:SF3">
    <property type="entry name" value="PROTEIN PSP1"/>
    <property type="match status" value="1"/>
</dbReference>
<dbReference type="Proteomes" id="UP001479436">
    <property type="component" value="Unassembled WGS sequence"/>
</dbReference>
<comment type="caution">
    <text evidence="2">The sequence shown here is derived from an EMBL/GenBank/DDBJ whole genome shotgun (WGS) entry which is preliminary data.</text>
</comment>
<keyword evidence="3" id="KW-1185">Reference proteome</keyword>
<protein>
    <submittedName>
        <fullName evidence="2">Uncharacterized protein</fullName>
    </submittedName>
</protein>
<dbReference type="PANTHER" id="PTHR43830">
    <property type="entry name" value="PROTEIN PSP1"/>
    <property type="match status" value="1"/>
</dbReference>
<organism evidence="2 3">
    <name type="scientific">Basidiobolus ranarum</name>
    <dbReference type="NCBI Taxonomy" id="34480"/>
    <lineage>
        <taxon>Eukaryota</taxon>
        <taxon>Fungi</taxon>
        <taxon>Fungi incertae sedis</taxon>
        <taxon>Zoopagomycota</taxon>
        <taxon>Entomophthoromycotina</taxon>
        <taxon>Basidiobolomycetes</taxon>
        <taxon>Basidiobolales</taxon>
        <taxon>Basidiobolaceae</taxon>
        <taxon>Basidiobolus</taxon>
    </lineage>
</organism>
<evidence type="ECO:0000313" key="3">
    <source>
        <dbReference type="Proteomes" id="UP001479436"/>
    </source>
</evidence>
<feature type="compositionally biased region" description="Low complexity" evidence="1">
    <location>
        <begin position="35"/>
        <end position="47"/>
    </location>
</feature>
<proteinExistence type="predicted"/>
<feature type="compositionally biased region" description="Polar residues" evidence="1">
    <location>
        <begin position="48"/>
        <end position="71"/>
    </location>
</feature>
<name>A0ABR2VMM2_9FUNG</name>
<gene>
    <name evidence="2" type="ORF">K7432_015877</name>
</gene>
<sequence>MQTESVIRGHSPWDKTIHAQSTEQPEAVPKINEVSGNSSNPSSSSSPTQRAETPPNNWKTIKPPNGSTIGSEDSPRTPDSEGALSFRSGVPRTQTPPSLLGKDPLRRGSPNSNILPVKQPVAPGLSPATSIWGSLGTQWNGGSIWNDSSSARTPSPSKPGATSAVSDNLKNSLIEEHGSAFNESDEPIPPYRQQRSFSIAIGEETSDFFGSMSRFKALTNLDNQDRYQHRGALPPMDEELTESEYASMMKPRIRSQSAFMFPAPPQQSQYPEESLSHPPGFEEIDQVSEMNNMWSSNGGIPEAAMYRRRSIANPVSYGNLWDNNPPNYSGNPVPPQNNIAYAQALATERLERMRQQRRFSLAPSYPMKGPQDPMNAPHSIFGRPNGLVEPDYSHLNYRRHSVAAPTLASLHPGIQPHSSRFLSGALESLHLEDSRQNGQSPYNGMGDDMDDYFIGDEHRQSRPYAEIGKGVPLHALPSQGPLYIVEFKAGRTDVFYTTENCGFATKMGDLVIVEADRGKDLG</sequence>
<evidence type="ECO:0000313" key="2">
    <source>
        <dbReference type="EMBL" id="KAK9680698.1"/>
    </source>
</evidence>
<dbReference type="InterPro" id="IPR047767">
    <property type="entry name" value="PSP1-like"/>
</dbReference>
<accession>A0ABR2VMM2</accession>
<dbReference type="EMBL" id="JASJQH010009200">
    <property type="protein sequence ID" value="KAK9680698.1"/>
    <property type="molecule type" value="Genomic_DNA"/>
</dbReference>